<sequence>MQNKLNEIIELLEKEDNFLIAGHVGADGDCIGSVTALTRILNKKNKTARAYLNKESLAPFAFLEINESCFFTETESLAVELKNQDYILLVLDCGSRDRVDLPEELFNAAQYVINIDHHEDNSLFAKYNFVDSKRAAVGEIIYLIAEKLISTLPQNIARSIATAIITDTGALRYENTTPQVMRILAKLMESGVSIYRINKAIFGSISYPALLLKSKALATLKRSENKKVAWLYVSREMIHEAGTDYTEGLVGLARDIEGVEVGILFTEEESHQIKISFRSNFYVAVNKIAAQFGGGGHPRAAGATVQQELNTTIESVVKEALKHV</sequence>
<dbReference type="GO" id="GO:0003676">
    <property type="term" value="F:nucleic acid binding"/>
    <property type="evidence" value="ECO:0007669"/>
    <property type="project" value="InterPro"/>
</dbReference>
<reference evidence="3 4" key="1">
    <citation type="submission" date="2016-10" db="EMBL/GenBank/DDBJ databases">
        <authorList>
            <person name="de Groot N.N."/>
        </authorList>
    </citation>
    <scope>NUCLEOTIDE SEQUENCE [LARGE SCALE GENOMIC DNA]</scope>
    <source>
        <strain evidence="3 4">ATCC 51327</strain>
    </source>
</reference>
<dbReference type="PANTHER" id="PTHR47618:SF1">
    <property type="entry name" value="BIFUNCTIONAL OLIGORIBONUCLEASE AND PAP PHOSPHATASE NRNA"/>
    <property type="match status" value="1"/>
</dbReference>
<dbReference type="RefSeq" id="WP_089858498.1">
    <property type="nucleotide sequence ID" value="NZ_FOTI01000002.1"/>
</dbReference>
<accession>A0A1I4F8A7</accession>
<dbReference type="InterPro" id="IPR051319">
    <property type="entry name" value="Oligoribo/pAp-PDE_c-di-AMP_PDE"/>
</dbReference>
<feature type="domain" description="DDH" evidence="1">
    <location>
        <begin position="18"/>
        <end position="164"/>
    </location>
</feature>
<organism evidence="3 4">
    <name type="scientific">Halanaerobium salsuginis</name>
    <dbReference type="NCBI Taxonomy" id="29563"/>
    <lineage>
        <taxon>Bacteria</taxon>
        <taxon>Bacillati</taxon>
        <taxon>Bacillota</taxon>
        <taxon>Clostridia</taxon>
        <taxon>Halanaerobiales</taxon>
        <taxon>Halanaerobiaceae</taxon>
        <taxon>Halanaerobium</taxon>
    </lineage>
</organism>
<dbReference type="InterPro" id="IPR003156">
    <property type="entry name" value="DHHA1_dom"/>
</dbReference>
<evidence type="ECO:0000313" key="4">
    <source>
        <dbReference type="Proteomes" id="UP000199006"/>
    </source>
</evidence>
<evidence type="ECO:0000259" key="2">
    <source>
        <dbReference type="Pfam" id="PF02272"/>
    </source>
</evidence>
<dbReference type="AlphaFoldDB" id="A0A1I4F8A7"/>
<dbReference type="OrthoDB" id="9803668at2"/>
<dbReference type="Pfam" id="PF02272">
    <property type="entry name" value="DHHA1"/>
    <property type="match status" value="1"/>
</dbReference>
<proteinExistence type="predicted"/>
<dbReference type="PANTHER" id="PTHR47618">
    <property type="entry name" value="BIFUNCTIONAL OLIGORIBONUCLEASE AND PAP PHOSPHATASE NRNA"/>
    <property type="match status" value="1"/>
</dbReference>
<feature type="domain" description="DHHA1" evidence="2">
    <location>
        <begin position="246"/>
        <end position="320"/>
    </location>
</feature>
<dbReference type="InterPro" id="IPR038763">
    <property type="entry name" value="DHH_sf"/>
</dbReference>
<evidence type="ECO:0000259" key="1">
    <source>
        <dbReference type="Pfam" id="PF01368"/>
    </source>
</evidence>
<dbReference type="SUPFAM" id="SSF64182">
    <property type="entry name" value="DHH phosphoesterases"/>
    <property type="match status" value="1"/>
</dbReference>
<dbReference type="InterPro" id="IPR001667">
    <property type="entry name" value="DDH_dom"/>
</dbReference>
<dbReference type="Proteomes" id="UP000199006">
    <property type="component" value="Unassembled WGS sequence"/>
</dbReference>
<gene>
    <name evidence="3" type="ORF">SAMN02983006_00285</name>
</gene>
<dbReference type="EMBL" id="FOTI01000002">
    <property type="protein sequence ID" value="SFL14212.1"/>
    <property type="molecule type" value="Genomic_DNA"/>
</dbReference>
<dbReference type="Gene3D" id="3.90.1640.10">
    <property type="entry name" value="inorganic pyrophosphatase (n-terminal core)"/>
    <property type="match status" value="1"/>
</dbReference>
<name>A0A1I4F8A7_9FIRM</name>
<dbReference type="Pfam" id="PF01368">
    <property type="entry name" value="DHH"/>
    <property type="match status" value="1"/>
</dbReference>
<evidence type="ECO:0000313" key="3">
    <source>
        <dbReference type="EMBL" id="SFL14212.1"/>
    </source>
</evidence>
<keyword evidence="4" id="KW-1185">Reference proteome</keyword>
<dbReference type="STRING" id="29563.SAMN02983006_00285"/>
<dbReference type="Gene3D" id="3.10.310.30">
    <property type="match status" value="1"/>
</dbReference>
<protein>
    <submittedName>
        <fullName evidence="3">Phosphoesterase RecJ domain-containing protein</fullName>
    </submittedName>
</protein>